<dbReference type="Proteomes" id="UP000285740">
    <property type="component" value="Unassembled WGS sequence"/>
</dbReference>
<keyword evidence="5" id="KW-0067">ATP-binding</keyword>
<dbReference type="InterPro" id="IPR029056">
    <property type="entry name" value="Ribokinase-like"/>
</dbReference>
<evidence type="ECO:0000256" key="3">
    <source>
        <dbReference type="ARBA" id="ARBA00022741"/>
    </source>
</evidence>
<dbReference type="PANTHER" id="PTHR10534">
    <property type="entry name" value="PYRIDOXAL KINASE"/>
    <property type="match status" value="1"/>
</dbReference>
<dbReference type="GO" id="GO:0008478">
    <property type="term" value="F:pyridoxal kinase activity"/>
    <property type="evidence" value="ECO:0007669"/>
    <property type="project" value="UniProtKB-EC"/>
</dbReference>
<dbReference type="InterPro" id="IPR004625">
    <property type="entry name" value="PyrdxlKinase"/>
</dbReference>
<comment type="caution">
    <text evidence="7">The sequence shown here is derived from an EMBL/GenBank/DDBJ whole genome shotgun (WGS) entry which is preliminary data.</text>
</comment>
<accession>A0A413T6U0</accession>
<feature type="domain" description="Pyridoxamine kinase/Phosphomethylpyrimidine kinase" evidence="6">
    <location>
        <begin position="69"/>
        <end position="254"/>
    </location>
</feature>
<dbReference type="Pfam" id="PF08543">
    <property type="entry name" value="Phos_pyr_kin"/>
    <property type="match status" value="1"/>
</dbReference>
<keyword evidence="2 7" id="KW-0808">Transferase</keyword>
<evidence type="ECO:0000256" key="2">
    <source>
        <dbReference type="ARBA" id="ARBA00022679"/>
    </source>
</evidence>
<evidence type="ECO:0000313" key="7">
    <source>
        <dbReference type="EMBL" id="RHA80252.1"/>
    </source>
</evidence>
<reference evidence="7 8" key="1">
    <citation type="submission" date="2018-08" db="EMBL/GenBank/DDBJ databases">
        <title>A genome reference for cultivated species of the human gut microbiota.</title>
        <authorList>
            <person name="Zou Y."/>
            <person name="Xue W."/>
            <person name="Luo G."/>
        </authorList>
    </citation>
    <scope>NUCLEOTIDE SEQUENCE [LARGE SCALE GENOMIC DNA]</scope>
    <source>
        <strain evidence="7 8">AM42-30</strain>
    </source>
</reference>
<dbReference type="SUPFAM" id="SSF53613">
    <property type="entry name" value="Ribokinase-like"/>
    <property type="match status" value="1"/>
</dbReference>
<dbReference type="InterPro" id="IPR013749">
    <property type="entry name" value="PM/HMP-P_kinase-1"/>
</dbReference>
<dbReference type="CDD" id="cd01173">
    <property type="entry name" value="pyridoxal_pyridoxamine_kinase"/>
    <property type="match status" value="1"/>
</dbReference>
<name>A0A413T6U0_9FIRM</name>
<dbReference type="GO" id="GO:0005829">
    <property type="term" value="C:cytosol"/>
    <property type="evidence" value="ECO:0007669"/>
    <property type="project" value="TreeGrafter"/>
</dbReference>
<organism evidence="7 8">
    <name type="scientific">Eubacterium ventriosum</name>
    <dbReference type="NCBI Taxonomy" id="39496"/>
    <lineage>
        <taxon>Bacteria</taxon>
        <taxon>Bacillati</taxon>
        <taxon>Bacillota</taxon>
        <taxon>Clostridia</taxon>
        <taxon>Eubacteriales</taxon>
        <taxon>Eubacteriaceae</taxon>
        <taxon>Eubacterium</taxon>
    </lineage>
</organism>
<evidence type="ECO:0000256" key="5">
    <source>
        <dbReference type="ARBA" id="ARBA00022840"/>
    </source>
</evidence>
<evidence type="ECO:0000313" key="8">
    <source>
        <dbReference type="Proteomes" id="UP000285740"/>
    </source>
</evidence>
<dbReference type="Gene3D" id="3.40.1190.20">
    <property type="match status" value="1"/>
</dbReference>
<dbReference type="EMBL" id="QSFV01000018">
    <property type="protein sequence ID" value="RHA80252.1"/>
    <property type="molecule type" value="Genomic_DNA"/>
</dbReference>
<keyword evidence="4 7" id="KW-0418">Kinase</keyword>
<dbReference type="GO" id="GO:0009443">
    <property type="term" value="P:pyridoxal 5'-phosphate salvage"/>
    <property type="evidence" value="ECO:0007669"/>
    <property type="project" value="InterPro"/>
</dbReference>
<evidence type="ECO:0000256" key="4">
    <source>
        <dbReference type="ARBA" id="ARBA00022777"/>
    </source>
</evidence>
<gene>
    <name evidence="7" type="ORF">DW918_06675</name>
</gene>
<sequence length="280" mass="31364">MYETCFSIQDISCIGKCSLTVALPIISAMGIETSILPTSILSTHTMFNDFTFRDLTDDMEPIKKHWQKEGFSFDAIYTGYLGSEKQITLVKDYFKTFGNTCKYIIVDPAMADNGKLYSGFDKDFPLKMAKLCKYADVILPNISEAAFMTGMPYPGENASNECIKDLLLSLAKLGSKKIVITGVESADHKFGFMGYDSETKEFFEYYTPKVQMKSHGTGDVFASTFTGALMNDYNIQDSLKIAADFTKACINNTYNDPEAVNYAVNFESEIPYLLKLIRKV</sequence>
<keyword evidence="3" id="KW-0547">Nucleotide-binding</keyword>
<dbReference type="EC" id="2.7.1.35" evidence="1"/>
<proteinExistence type="predicted"/>
<dbReference type="AlphaFoldDB" id="A0A413T6U0"/>
<evidence type="ECO:0000256" key="1">
    <source>
        <dbReference type="ARBA" id="ARBA00012104"/>
    </source>
</evidence>
<dbReference type="GO" id="GO:0005524">
    <property type="term" value="F:ATP binding"/>
    <property type="evidence" value="ECO:0007669"/>
    <property type="project" value="UniProtKB-KW"/>
</dbReference>
<protein>
    <recommendedName>
        <fullName evidence="1">pyridoxal kinase</fullName>
        <ecNumber evidence="1">2.7.1.35</ecNumber>
    </recommendedName>
</protein>
<dbReference type="NCBIfam" id="NF005491">
    <property type="entry name" value="PRK07105.1"/>
    <property type="match status" value="1"/>
</dbReference>
<evidence type="ECO:0000259" key="6">
    <source>
        <dbReference type="Pfam" id="PF08543"/>
    </source>
</evidence>
<dbReference type="PANTHER" id="PTHR10534:SF2">
    <property type="entry name" value="PYRIDOXAL KINASE"/>
    <property type="match status" value="1"/>
</dbReference>